<organism evidence="1 2">
    <name type="scientific">Ogataea philodendri</name>
    <dbReference type="NCBI Taxonomy" id="1378263"/>
    <lineage>
        <taxon>Eukaryota</taxon>
        <taxon>Fungi</taxon>
        <taxon>Dikarya</taxon>
        <taxon>Ascomycota</taxon>
        <taxon>Saccharomycotina</taxon>
        <taxon>Pichiomycetes</taxon>
        <taxon>Pichiales</taxon>
        <taxon>Pichiaceae</taxon>
        <taxon>Ogataea</taxon>
    </lineage>
</organism>
<dbReference type="RefSeq" id="XP_046062243.1">
    <property type="nucleotide sequence ID" value="XM_046204020.1"/>
</dbReference>
<gene>
    <name evidence="1" type="ORF">OGAPHI_003080</name>
</gene>
<dbReference type="EMBL" id="JAEUBE010000183">
    <property type="protein sequence ID" value="KAH3667431.1"/>
    <property type="molecule type" value="Genomic_DNA"/>
</dbReference>
<dbReference type="AlphaFoldDB" id="A0A9P8T6Z2"/>
<name>A0A9P8T6Z2_9ASCO</name>
<accession>A0A9P8T6Z2</accession>
<dbReference type="GeneID" id="70235047"/>
<comment type="caution">
    <text evidence="1">The sequence shown here is derived from an EMBL/GenBank/DDBJ whole genome shotgun (WGS) entry which is preliminary data.</text>
</comment>
<evidence type="ECO:0000313" key="2">
    <source>
        <dbReference type="Proteomes" id="UP000769157"/>
    </source>
</evidence>
<protein>
    <submittedName>
        <fullName evidence="1">Uncharacterized protein</fullName>
    </submittedName>
</protein>
<sequence>MERDVVFDSELGELLDVVNESMREVWSRADQQTCVSINKPFDLGDVSDVVLVQVDQMELHLEVKRGLEDGGVYRLGSDDLELGKPALVPGFLSGCKTGQEQRLGSARSGGSTASGRSVEQFQNHRHNFGFHLANSRECVGMQLVCNRKFMISFGLQVDKLVAAMVHCTG</sequence>
<dbReference type="Proteomes" id="UP000769157">
    <property type="component" value="Unassembled WGS sequence"/>
</dbReference>
<keyword evidence="2" id="KW-1185">Reference proteome</keyword>
<reference evidence="1" key="2">
    <citation type="submission" date="2021-01" db="EMBL/GenBank/DDBJ databases">
        <authorList>
            <person name="Schikora-Tamarit M.A."/>
        </authorList>
    </citation>
    <scope>NUCLEOTIDE SEQUENCE</scope>
    <source>
        <strain evidence="1">CBS6075</strain>
    </source>
</reference>
<reference evidence="1" key="1">
    <citation type="journal article" date="2021" name="Open Biol.">
        <title>Shared evolutionary footprints suggest mitochondrial oxidative damage underlies multiple complex I losses in fungi.</title>
        <authorList>
            <person name="Schikora-Tamarit M.A."/>
            <person name="Marcet-Houben M."/>
            <person name="Nosek J."/>
            <person name="Gabaldon T."/>
        </authorList>
    </citation>
    <scope>NUCLEOTIDE SEQUENCE</scope>
    <source>
        <strain evidence="1">CBS6075</strain>
    </source>
</reference>
<evidence type="ECO:0000313" key="1">
    <source>
        <dbReference type="EMBL" id="KAH3667431.1"/>
    </source>
</evidence>
<proteinExistence type="predicted"/>